<name>A0AAW2ZFK4_9EUKA</name>
<accession>A0AAW2ZFK4</accession>
<dbReference type="SMART" id="SM00248">
    <property type="entry name" value="ANK"/>
    <property type="match status" value="3"/>
</dbReference>
<organism evidence="1 2">
    <name type="scientific">Acrasis kona</name>
    <dbReference type="NCBI Taxonomy" id="1008807"/>
    <lineage>
        <taxon>Eukaryota</taxon>
        <taxon>Discoba</taxon>
        <taxon>Heterolobosea</taxon>
        <taxon>Tetramitia</taxon>
        <taxon>Eutetramitia</taxon>
        <taxon>Acrasidae</taxon>
        <taxon>Acrasis</taxon>
    </lineage>
</organism>
<sequence>MLKRPLIEVFEVDPNNERRLHINHLNKLSRKLSMNFFDLSIITYGCTASPTEIVSHHPQPRITCIDEAIASKSPTSVIKLLRLDSLVTFKALIKKLIEVKLFSVMTVFPFEKIPSLRPLDFLDEFHRFVIESRNNNMIRLFLKSVPESMYFAAVCKALLYCFYFGFTDTIGMHMKDPEVRKYMHDNRLLICFKSSKGGQLEAFKLAACDLPLPQVILDQCLLCACRMGKMDLIEYLLELNANPMDGMKGAFQGGNEFLVKYFIEKLDCKPVQCIHDAAIGCKLSLVQLVIDAENDQCDWNLGLNGAAIGGSMDIVELMLEKGATKYQESILCATMHNHSKVVELFIDRVPSSVVQEVLVFSCKNDDTTIADLALRRGANITSECISNASNYNPNTLKFLLGKNVNTSSLLEAYEIAKKNGFLDVQTMLREHIERSEYN</sequence>
<dbReference type="Gene3D" id="1.25.40.20">
    <property type="entry name" value="Ankyrin repeat-containing domain"/>
    <property type="match status" value="1"/>
</dbReference>
<comment type="caution">
    <text evidence="1">The sequence shown here is derived from an EMBL/GenBank/DDBJ whole genome shotgun (WGS) entry which is preliminary data.</text>
</comment>
<proteinExistence type="predicted"/>
<gene>
    <name evidence="1" type="ORF">AKO1_008962</name>
</gene>
<keyword evidence="2" id="KW-1185">Reference proteome</keyword>
<evidence type="ECO:0000313" key="1">
    <source>
        <dbReference type="EMBL" id="KAL0488143.1"/>
    </source>
</evidence>
<reference evidence="1 2" key="1">
    <citation type="submission" date="2024-03" db="EMBL/GenBank/DDBJ databases">
        <title>The Acrasis kona genome and developmental transcriptomes reveal deep origins of eukaryotic multicellular pathways.</title>
        <authorList>
            <person name="Sheikh S."/>
            <person name="Fu C.-J."/>
            <person name="Brown M.W."/>
            <person name="Baldauf S.L."/>
        </authorList>
    </citation>
    <scope>NUCLEOTIDE SEQUENCE [LARGE SCALE GENOMIC DNA]</scope>
    <source>
        <strain evidence="1 2">ATCC MYA-3509</strain>
    </source>
</reference>
<dbReference type="Proteomes" id="UP001431209">
    <property type="component" value="Unassembled WGS sequence"/>
</dbReference>
<protein>
    <submittedName>
        <fullName evidence="1">Ankyrin repeat-containing protein</fullName>
    </submittedName>
</protein>
<evidence type="ECO:0000313" key="2">
    <source>
        <dbReference type="Proteomes" id="UP001431209"/>
    </source>
</evidence>
<dbReference type="AlphaFoldDB" id="A0AAW2ZFK4"/>
<dbReference type="PROSITE" id="PS50096">
    <property type="entry name" value="IQ"/>
    <property type="match status" value="1"/>
</dbReference>
<dbReference type="InterPro" id="IPR036770">
    <property type="entry name" value="Ankyrin_rpt-contain_sf"/>
</dbReference>
<dbReference type="SUPFAM" id="SSF48403">
    <property type="entry name" value="Ankyrin repeat"/>
    <property type="match status" value="1"/>
</dbReference>
<dbReference type="InterPro" id="IPR002110">
    <property type="entry name" value="Ankyrin_rpt"/>
</dbReference>
<dbReference type="EMBL" id="JAOPGA020001408">
    <property type="protein sequence ID" value="KAL0488143.1"/>
    <property type="molecule type" value="Genomic_DNA"/>
</dbReference>